<keyword evidence="3" id="KW-0732">Signal</keyword>
<feature type="domain" description="Apple" evidence="4">
    <location>
        <begin position="856"/>
        <end position="941"/>
    </location>
</feature>
<dbReference type="SUPFAM" id="SSF57414">
    <property type="entry name" value="Hairpin loop containing domain-like"/>
    <property type="match status" value="3"/>
</dbReference>
<keyword evidence="2" id="KW-1133">Transmembrane helix</keyword>
<dbReference type="Pfam" id="PF25898">
    <property type="entry name" value="LolA_2nd_metazoa"/>
    <property type="match status" value="2"/>
</dbReference>
<evidence type="ECO:0000313" key="5">
    <source>
        <dbReference type="EMBL" id="KAG7163827.1"/>
    </source>
</evidence>
<keyword evidence="2" id="KW-0812">Transmembrane</keyword>
<dbReference type="PANTHER" id="PTHR36902:SF1">
    <property type="entry name" value="ENRICHED IN SURFACE-LABELED PROTEOME PROTEIN 9"/>
    <property type="match status" value="1"/>
</dbReference>
<feature type="compositionally biased region" description="Pro residues" evidence="1">
    <location>
        <begin position="299"/>
        <end position="331"/>
    </location>
</feature>
<feature type="region of interest" description="Disordered" evidence="1">
    <location>
        <begin position="293"/>
        <end position="335"/>
    </location>
</feature>
<gene>
    <name evidence="5" type="ORF">Hamer_G019093</name>
</gene>
<dbReference type="PANTHER" id="PTHR36902">
    <property type="entry name" value="ENRICHED IN SURFACE-LABELED PROTEOME PROTEIN 9"/>
    <property type="match status" value="1"/>
</dbReference>
<comment type="caution">
    <text evidence="5">The sequence shown here is derived from an EMBL/GenBank/DDBJ whole genome shotgun (WGS) entry which is preliminary data.</text>
</comment>
<reference evidence="5" key="1">
    <citation type="journal article" date="2021" name="Sci. Adv.">
        <title>The American lobster genome reveals insights on longevity, neural, and immune adaptations.</title>
        <authorList>
            <person name="Polinski J.M."/>
            <person name="Zimin A.V."/>
            <person name="Clark K.F."/>
            <person name="Kohn A.B."/>
            <person name="Sadowski N."/>
            <person name="Timp W."/>
            <person name="Ptitsyn A."/>
            <person name="Khanna P."/>
            <person name="Romanova D.Y."/>
            <person name="Williams P."/>
            <person name="Greenwood S.J."/>
            <person name="Moroz L.L."/>
            <person name="Walt D.R."/>
            <person name="Bodnar A.G."/>
        </authorList>
    </citation>
    <scope>NUCLEOTIDE SEQUENCE</scope>
    <source>
        <strain evidence="5">GMGI-L3</strain>
    </source>
</reference>
<keyword evidence="6" id="KW-1185">Reference proteome</keyword>
<accession>A0A8J5JTD7</accession>
<sequence>RAVQLVATLATAAVLVSAVKGDPILPDIWTAVNNSYDSDVMVTFADIVPGASIIVDELYDITEAKGALIILENGHTSKTNYYSATQQTYVVQDFKCAVGTLEEHGPYNIWGWIYDSENTDKDNFLDDWVMPYGHTMDGVNLKAPLQVKVSGMQSNPWNPDQPSFLQIVYYDYTDFKPYVSDERKREFLVHDGLDCPGRKPMDPNRITPPEVPDTFKVFMEVVKRSLADDGSENLNTTVFRSWMYYDKFRQLVRLDINPDMDADQHTKTYKSVHDYKTGECSLFYHRHPSTIVTRLPHTSAPPQPTPPLPPPTPPLPPPTPPLPPPTPPLLPPTLSQLPSSILPQPLLSSKANISLYFFTGIEYRIFLETGQCNMQALDPNQLGTMIGSDVIGSVIMANPSNFFYLDKLYVFSGYSETRGLFINKWTATRNDIKNLVTGKNYKKVVVDYEFLADTTVVDTGTKGLPVPVRIDVTVYNDSDTDSILYTHTLNLLHFVTDFEVFQLNPFDVRDCMDIPSQRTWIKLTFSGDWYHGAMQEPDLFRKMLLNRISSGSGSTYVRFPEIDLDHDTDSIYATMLVLEPAPFMLEFQQEPDRKPTVNDVQLSLTIQDTELCALQCLRYSIFICHSFYECSGLGRNCFVSNYKNSPGEFINIPKNCSHYSKAIIKHTKVQKTNAELMLWLQLMVDEGTFNIKVVYQDDQGHTKTAWYKATKVEEELMADDPILVDLVKDDYHKAYLKGKLKGSHTDQQLKKVSYDLCLATCEMERAFKCESFSYCYYDRSCYLSSYVVDIPVNTRDIILKTDCIIMTRKHTDDYSKLEGTVYLGKPKAKMVALDAGKCAFYCDNSTSFTCRSFDFCASNALVDFKKHPNQVLAGNRDRYVKEVSTTECAQVCENEPNFGCDGFDYCVEGGDITCFLTSAHYSDAGIVITNSPTCDHYSSDMAGLGCSMLVISIAFTFAGVYAYNKHYKV</sequence>
<dbReference type="InterPro" id="IPR003609">
    <property type="entry name" value="Pan_app"/>
</dbReference>
<evidence type="ECO:0000256" key="3">
    <source>
        <dbReference type="SAM" id="SignalP"/>
    </source>
</evidence>
<organism evidence="5 6">
    <name type="scientific">Homarus americanus</name>
    <name type="common">American lobster</name>
    <dbReference type="NCBI Taxonomy" id="6706"/>
    <lineage>
        <taxon>Eukaryota</taxon>
        <taxon>Metazoa</taxon>
        <taxon>Ecdysozoa</taxon>
        <taxon>Arthropoda</taxon>
        <taxon>Crustacea</taxon>
        <taxon>Multicrustacea</taxon>
        <taxon>Malacostraca</taxon>
        <taxon>Eumalacostraca</taxon>
        <taxon>Eucarida</taxon>
        <taxon>Decapoda</taxon>
        <taxon>Pleocyemata</taxon>
        <taxon>Astacidea</taxon>
        <taxon>Nephropoidea</taxon>
        <taxon>Nephropidae</taxon>
        <taxon>Homarus</taxon>
    </lineage>
</organism>
<feature type="signal peptide" evidence="3">
    <location>
        <begin position="1"/>
        <end position="21"/>
    </location>
</feature>
<keyword evidence="2" id="KW-0472">Membrane</keyword>
<proteinExistence type="predicted"/>
<feature type="transmembrane region" description="Helical" evidence="2">
    <location>
        <begin position="941"/>
        <end position="963"/>
    </location>
</feature>
<dbReference type="Gene3D" id="3.50.4.10">
    <property type="entry name" value="Hepatocyte Growth Factor"/>
    <property type="match status" value="3"/>
</dbReference>
<feature type="non-terminal residue" evidence="5">
    <location>
        <position position="969"/>
    </location>
</feature>
<evidence type="ECO:0000259" key="4">
    <source>
        <dbReference type="PROSITE" id="PS50948"/>
    </source>
</evidence>
<feature type="chain" id="PRO_5035171504" evidence="3">
    <location>
        <begin position="22"/>
        <end position="969"/>
    </location>
</feature>
<dbReference type="AlphaFoldDB" id="A0A8J5JTD7"/>
<dbReference type="InterPro" id="IPR058831">
    <property type="entry name" value="LolA-like_dom_2nd"/>
</dbReference>
<dbReference type="PROSITE" id="PS50948">
    <property type="entry name" value="PAN"/>
    <property type="match status" value="1"/>
</dbReference>
<protein>
    <submittedName>
        <fullName evidence="5">Putative PAN domain-containing protein 6</fullName>
    </submittedName>
</protein>
<evidence type="ECO:0000256" key="2">
    <source>
        <dbReference type="SAM" id="Phobius"/>
    </source>
</evidence>
<evidence type="ECO:0000256" key="1">
    <source>
        <dbReference type="SAM" id="MobiDB-lite"/>
    </source>
</evidence>
<evidence type="ECO:0000313" key="6">
    <source>
        <dbReference type="Proteomes" id="UP000747542"/>
    </source>
</evidence>
<dbReference type="Pfam" id="PF00024">
    <property type="entry name" value="PAN_1"/>
    <property type="match status" value="1"/>
</dbReference>
<dbReference type="Proteomes" id="UP000747542">
    <property type="component" value="Unassembled WGS sequence"/>
</dbReference>
<name>A0A8J5JTD7_HOMAM</name>
<dbReference type="SMART" id="SM00473">
    <property type="entry name" value="PAN_AP"/>
    <property type="match status" value="2"/>
</dbReference>
<dbReference type="EMBL" id="JAHLQT010026149">
    <property type="protein sequence ID" value="KAG7163827.1"/>
    <property type="molecule type" value="Genomic_DNA"/>
</dbReference>